<dbReference type="SUPFAM" id="SSF52047">
    <property type="entry name" value="RNI-like"/>
    <property type="match status" value="1"/>
</dbReference>
<dbReference type="STRING" id="747725.A0A168LD93"/>
<gene>
    <name evidence="2" type="ORF">MUCCIDRAFT_110254</name>
</gene>
<dbReference type="InterPro" id="IPR001810">
    <property type="entry name" value="F-box_dom"/>
</dbReference>
<name>A0A168LD93_MUCCL</name>
<proteinExistence type="predicted"/>
<reference evidence="2 3" key="1">
    <citation type="submission" date="2015-06" db="EMBL/GenBank/DDBJ databases">
        <title>Expansion of signal transduction pathways in fungi by whole-genome duplication.</title>
        <authorList>
            <consortium name="DOE Joint Genome Institute"/>
            <person name="Corrochano L.M."/>
            <person name="Kuo A."/>
            <person name="Marcet-Houben M."/>
            <person name="Polaino S."/>
            <person name="Salamov A."/>
            <person name="Villalobos J.M."/>
            <person name="Alvarez M.I."/>
            <person name="Avalos J."/>
            <person name="Benito E.P."/>
            <person name="Benoit I."/>
            <person name="Burger G."/>
            <person name="Camino L.P."/>
            <person name="Canovas D."/>
            <person name="Cerda-Olmedo E."/>
            <person name="Cheng J.-F."/>
            <person name="Dominguez A."/>
            <person name="Elias M."/>
            <person name="Eslava A.P."/>
            <person name="Glaser F."/>
            <person name="Grimwood J."/>
            <person name="Gutierrez G."/>
            <person name="Heitman J."/>
            <person name="Henrissat B."/>
            <person name="Iturriaga E.A."/>
            <person name="Lang B.F."/>
            <person name="Lavin J.L."/>
            <person name="Lee S."/>
            <person name="Li W."/>
            <person name="Lindquist E."/>
            <person name="Lopez-Garcia S."/>
            <person name="Luque E.M."/>
            <person name="Marcos A.T."/>
            <person name="Martin J."/>
            <person name="Mccluskey K."/>
            <person name="Medina H.R."/>
            <person name="Miralles-Duran A."/>
            <person name="Miyazaki A."/>
            <person name="Munoz-Torres E."/>
            <person name="Oguiza J.A."/>
            <person name="Ohm R."/>
            <person name="Olmedo M."/>
            <person name="Orejas M."/>
            <person name="Ortiz-Castellanos L."/>
            <person name="Pisabarro A.G."/>
            <person name="Rodriguez-Romero J."/>
            <person name="Ruiz-Herrera J."/>
            <person name="Ruiz-Vazquez R."/>
            <person name="Sanz C."/>
            <person name="Schackwitz W."/>
            <person name="Schmutz J."/>
            <person name="Shahriari M."/>
            <person name="Shelest E."/>
            <person name="Silva-Franco F."/>
            <person name="Soanes D."/>
            <person name="Syed K."/>
            <person name="Tagua V.G."/>
            <person name="Talbot N.J."/>
            <person name="Thon M."/>
            <person name="De Vries R.P."/>
            <person name="Wiebenga A."/>
            <person name="Yadav J.S."/>
            <person name="Braun E.L."/>
            <person name="Baker S."/>
            <person name="Garre V."/>
            <person name="Horwitz B."/>
            <person name="Torres-Martinez S."/>
            <person name="Idnurm A."/>
            <person name="Herrera-Estrella A."/>
            <person name="Gabaldon T."/>
            <person name="Grigoriev I.V."/>
        </authorList>
    </citation>
    <scope>NUCLEOTIDE SEQUENCE [LARGE SCALE GENOMIC DNA]</scope>
    <source>
        <strain evidence="2 3">CBS 277.49</strain>
    </source>
</reference>
<dbReference type="Gene3D" id="1.20.1280.50">
    <property type="match status" value="1"/>
</dbReference>
<evidence type="ECO:0000313" key="2">
    <source>
        <dbReference type="EMBL" id="OAD03393.1"/>
    </source>
</evidence>
<dbReference type="CDD" id="cd09917">
    <property type="entry name" value="F-box_SF"/>
    <property type="match status" value="1"/>
</dbReference>
<accession>A0A168LD93</accession>
<sequence length="526" mass="59134">MLSESSDILTVQRAQYVNWCNNRNFLSSPLIMPTTSRQVQTKAASAAAMSKRSVSLPPELLMEIFSYLDGDQATLHSVSLVCKQWFYCAAPILYCHPQVNDTYRWATFILTLTRECMSFFYGDLIKSIDLSSGKSIEAMKDQEFCRRLSDANENEQHQQQQQQHILPQRHTALGGQFSGIAANNRIFVSSREYRNTEAERRRQEHEYVVKGLPFIIVSTSSLLQVAKTCKNLTSLNLSYTSLLHDSVIAETGEYLSTLQRYAVQPGLTHIQIPIEDAIEAIGKSCCQLEQVKIQRCEWVTARVVWLFAYHCPSLKRLDARRSTKCTVKKLIANVLELPGYYSQHSYRGGDEDDVALPSYIMPNGNGSTTTATLALPRNLTRGGSRLDGGDGTHAVDDDDDGTIVIEPRAEEQAHEPEGQEGDVSMVHFRFNDETGLWEREANGQLRHLTDNADAIRNGTFWFVPLINTEAEVPVAGRRPPSPVQQALSSQSIFSNENKSLKDIVRAIIMDCKDLGAIDLNWINEYN</sequence>
<dbReference type="OrthoDB" id="2125396at2759"/>
<dbReference type="InterPro" id="IPR036047">
    <property type="entry name" value="F-box-like_dom_sf"/>
</dbReference>
<protein>
    <recommendedName>
        <fullName evidence="1">F-box domain-containing protein</fullName>
    </recommendedName>
</protein>
<dbReference type="SUPFAM" id="SSF81383">
    <property type="entry name" value="F-box domain"/>
    <property type="match status" value="1"/>
</dbReference>
<dbReference type="AlphaFoldDB" id="A0A168LD93"/>
<dbReference type="PROSITE" id="PS50181">
    <property type="entry name" value="FBOX"/>
    <property type="match status" value="1"/>
</dbReference>
<dbReference type="PANTHER" id="PTHR16134">
    <property type="entry name" value="F-BOX/TPR REPEAT PROTEIN POF3"/>
    <property type="match status" value="1"/>
</dbReference>
<dbReference type="VEuPathDB" id="FungiDB:MUCCIDRAFT_110254"/>
<dbReference type="InterPro" id="IPR032675">
    <property type="entry name" value="LRR_dom_sf"/>
</dbReference>
<organism evidence="2 3">
    <name type="scientific">Mucor lusitanicus CBS 277.49</name>
    <dbReference type="NCBI Taxonomy" id="747725"/>
    <lineage>
        <taxon>Eukaryota</taxon>
        <taxon>Fungi</taxon>
        <taxon>Fungi incertae sedis</taxon>
        <taxon>Mucoromycota</taxon>
        <taxon>Mucoromycotina</taxon>
        <taxon>Mucoromycetes</taxon>
        <taxon>Mucorales</taxon>
        <taxon>Mucorineae</taxon>
        <taxon>Mucoraceae</taxon>
        <taxon>Mucor</taxon>
    </lineage>
</organism>
<feature type="domain" description="F-box" evidence="1">
    <location>
        <begin position="50"/>
        <end position="85"/>
    </location>
</feature>
<comment type="caution">
    <text evidence="2">The sequence shown here is derived from an EMBL/GenBank/DDBJ whole genome shotgun (WGS) entry which is preliminary data.</text>
</comment>
<evidence type="ECO:0000259" key="1">
    <source>
        <dbReference type="PROSITE" id="PS50181"/>
    </source>
</evidence>
<dbReference type="Proteomes" id="UP000077051">
    <property type="component" value="Unassembled WGS sequence"/>
</dbReference>
<evidence type="ECO:0000313" key="3">
    <source>
        <dbReference type="Proteomes" id="UP000077051"/>
    </source>
</evidence>
<keyword evidence="3" id="KW-1185">Reference proteome</keyword>
<dbReference type="PANTHER" id="PTHR16134:SF119">
    <property type="entry name" value="AT02038P-RELATED"/>
    <property type="match status" value="1"/>
</dbReference>
<dbReference type="Pfam" id="PF12937">
    <property type="entry name" value="F-box-like"/>
    <property type="match status" value="1"/>
</dbReference>
<dbReference type="EMBL" id="AMYB01000004">
    <property type="protein sequence ID" value="OAD03393.1"/>
    <property type="molecule type" value="Genomic_DNA"/>
</dbReference>
<dbReference type="Gene3D" id="3.80.10.10">
    <property type="entry name" value="Ribonuclease Inhibitor"/>
    <property type="match status" value="1"/>
</dbReference>